<dbReference type="InterPro" id="IPR038297">
    <property type="entry name" value="CcmH/CycL/NrfF/Ccl2_sf"/>
</dbReference>
<evidence type="ECO:0000256" key="7">
    <source>
        <dbReference type="SAM" id="MobiDB-lite"/>
    </source>
</evidence>
<evidence type="ECO:0000313" key="9">
    <source>
        <dbReference type="EMBL" id="EAT12232.1"/>
    </source>
</evidence>
<feature type="region of interest" description="Disordered" evidence="7">
    <location>
        <begin position="142"/>
        <end position="178"/>
    </location>
</feature>
<dbReference type="EMBL" id="AAQH01000009">
    <property type="protein sequence ID" value="EAT12232.1"/>
    <property type="molecule type" value="Genomic_DNA"/>
</dbReference>
<dbReference type="GO" id="GO:0005886">
    <property type="term" value="C:plasma membrane"/>
    <property type="evidence" value="ECO:0007669"/>
    <property type="project" value="TreeGrafter"/>
</dbReference>
<evidence type="ECO:0000256" key="6">
    <source>
        <dbReference type="RuleBase" id="RU364112"/>
    </source>
</evidence>
<evidence type="ECO:0000256" key="2">
    <source>
        <dbReference type="ARBA" id="ARBA00022617"/>
    </source>
</evidence>
<dbReference type="RefSeq" id="WP_007016328.1">
    <property type="nucleotide sequence ID" value="NZ_AAQH01000009.1"/>
</dbReference>
<dbReference type="GO" id="GO:0046872">
    <property type="term" value="F:metal ion binding"/>
    <property type="evidence" value="ECO:0007669"/>
    <property type="project" value="UniProtKB-KW"/>
</dbReference>
<dbReference type="PANTHER" id="PTHR47870:SF4">
    <property type="entry name" value="CYTOCHROME C-TYPE BIOGENESIS PROTEIN CYCH"/>
    <property type="match status" value="1"/>
</dbReference>
<dbReference type="OrthoDB" id="9804975at2"/>
<keyword evidence="2 6" id="KW-0349">Heme</keyword>
<keyword evidence="6" id="KW-0472">Membrane</keyword>
<dbReference type="FunFam" id="1.10.8.640:FF:000001">
    <property type="entry name" value="Cytochrome c-type biogenesis protein"/>
    <property type="match status" value="1"/>
</dbReference>
<reference evidence="9 10" key="1">
    <citation type="submission" date="2006-03" db="EMBL/GenBank/DDBJ databases">
        <authorList>
            <person name="Pinhassi J."/>
            <person name="Pedros-Alio C."/>
            <person name="Ferriera S."/>
            <person name="Johnson J."/>
            <person name="Kravitz S."/>
            <person name="Halpern A."/>
            <person name="Remington K."/>
            <person name="Beeson K."/>
            <person name="Tran B."/>
            <person name="Rogers Y.-H."/>
            <person name="Friedman R."/>
            <person name="Venter J.C."/>
        </authorList>
    </citation>
    <scope>NUCLEOTIDE SEQUENCE [LARGE SCALE GENOMIC DNA]</scope>
    <source>
        <strain evidence="9 10">RED65</strain>
    </source>
</reference>
<comment type="function">
    <text evidence="6">Possible subunit of a heme lyase.</text>
</comment>
<dbReference type="Pfam" id="PF03918">
    <property type="entry name" value="CcmH"/>
    <property type="match status" value="1"/>
</dbReference>
<feature type="transmembrane region" description="Helical" evidence="6">
    <location>
        <begin position="111"/>
        <end position="131"/>
    </location>
</feature>
<keyword evidence="3 6" id="KW-0479">Metal-binding</keyword>
<dbReference type="HOGENOM" id="CLU_107187_0_0_6"/>
<keyword evidence="4 6" id="KW-0732">Signal</keyword>
<dbReference type="AlphaFoldDB" id="Q1N1P9"/>
<evidence type="ECO:0000259" key="8">
    <source>
        <dbReference type="Pfam" id="PF03918"/>
    </source>
</evidence>
<comment type="caution">
    <text evidence="9">The sequence shown here is derived from an EMBL/GenBank/DDBJ whole genome shotgun (WGS) entry which is preliminary data.</text>
</comment>
<comment type="similarity">
    <text evidence="1 6">Belongs to the CcmH/CycL/Ccl2/NrfF family.</text>
</comment>
<dbReference type="CDD" id="cd16378">
    <property type="entry name" value="CcmH_N"/>
    <property type="match status" value="1"/>
</dbReference>
<dbReference type="InterPro" id="IPR051263">
    <property type="entry name" value="C-type_cytochrome_biogenesis"/>
</dbReference>
<evidence type="ECO:0000313" key="10">
    <source>
        <dbReference type="Proteomes" id="UP000004263"/>
    </source>
</evidence>
<accession>Q1N1P9</accession>
<dbReference type="STRING" id="207949.RED65_04380"/>
<name>Q1N1P9_9GAMM</name>
<dbReference type="Gene3D" id="1.10.8.640">
    <property type="entry name" value="Cytochrome C biogenesis protein"/>
    <property type="match status" value="1"/>
</dbReference>
<keyword evidence="6" id="KW-0812">Transmembrane</keyword>
<keyword evidence="5 6" id="KW-0408">Iron</keyword>
<keyword evidence="10" id="KW-1185">Reference proteome</keyword>
<dbReference type="Proteomes" id="UP000004263">
    <property type="component" value="Unassembled WGS sequence"/>
</dbReference>
<feature type="signal peptide" evidence="6">
    <location>
        <begin position="1"/>
        <end position="18"/>
    </location>
</feature>
<evidence type="ECO:0000256" key="1">
    <source>
        <dbReference type="ARBA" id="ARBA00010342"/>
    </source>
</evidence>
<sequence>MKTLLLIIGLFLSTQSLAIVEGHAYQFTEGSEQENEKKAELFRELAVELRCPKCQNQNLADSNATISSDLRRELYTQIKQGNDREEIIDFMVDRYGEFVLYRPKVNSLTYALWYGPVILLALVAVIAIIIIKRRKRINDEEYQDQKQNKSALMSDEERARAEALLNSDKRSNEEDKDA</sequence>
<feature type="domain" description="CcmH/CycL/Ccl2/NrfF N-terminal" evidence="8">
    <location>
        <begin position="19"/>
        <end position="165"/>
    </location>
</feature>
<organism evidence="9 10">
    <name type="scientific">Bermanella marisrubri</name>
    <dbReference type="NCBI Taxonomy" id="207949"/>
    <lineage>
        <taxon>Bacteria</taxon>
        <taxon>Pseudomonadati</taxon>
        <taxon>Pseudomonadota</taxon>
        <taxon>Gammaproteobacteria</taxon>
        <taxon>Oceanospirillales</taxon>
        <taxon>Oceanospirillaceae</taxon>
        <taxon>Bermanella</taxon>
    </lineage>
</organism>
<feature type="chain" id="PRO_5011021620" description="Cytochrome c-type biogenesis protein" evidence="6">
    <location>
        <begin position="19"/>
        <end position="178"/>
    </location>
</feature>
<dbReference type="InterPro" id="IPR005616">
    <property type="entry name" value="CcmH/CycL/Ccl2/NrfF_N"/>
</dbReference>
<gene>
    <name evidence="9" type="ORF">RED65_04380</name>
</gene>
<keyword evidence="6" id="KW-1133">Transmembrane helix</keyword>
<evidence type="ECO:0000256" key="3">
    <source>
        <dbReference type="ARBA" id="ARBA00022723"/>
    </source>
</evidence>
<evidence type="ECO:0000256" key="4">
    <source>
        <dbReference type="ARBA" id="ARBA00022729"/>
    </source>
</evidence>
<dbReference type="GO" id="GO:0017004">
    <property type="term" value="P:cytochrome complex assembly"/>
    <property type="evidence" value="ECO:0007669"/>
    <property type="project" value="UniProtKB-ARBA"/>
</dbReference>
<feature type="compositionally biased region" description="Basic and acidic residues" evidence="7">
    <location>
        <begin position="155"/>
        <end position="178"/>
    </location>
</feature>
<proteinExistence type="inferred from homology"/>
<protein>
    <recommendedName>
        <fullName evidence="6">Cytochrome c-type biogenesis protein</fullName>
    </recommendedName>
</protein>
<dbReference type="PANTHER" id="PTHR47870">
    <property type="entry name" value="CYTOCHROME C-TYPE BIOGENESIS PROTEIN CCMH"/>
    <property type="match status" value="1"/>
</dbReference>
<evidence type="ECO:0000256" key="5">
    <source>
        <dbReference type="ARBA" id="ARBA00023004"/>
    </source>
</evidence>